<proteinExistence type="inferred from homology"/>
<evidence type="ECO:0000256" key="1">
    <source>
        <dbReference type="ARBA" id="ARBA00005662"/>
    </source>
</evidence>
<dbReference type="InterPro" id="IPR029052">
    <property type="entry name" value="Metallo-depent_PP-like"/>
</dbReference>
<sequence>MGKDAISIVLAGDLVLDEPDGDWWLSGIAPALRGADLAIGHLEVPHTDRGAELKGDVPAPGAPPENLAAIAQAGFGLLSLAGNHIADCGAEGIADTVAGLAAQGVACCGAGLDLNEARRPAIVVVGDATVALLSYNCVGPEAGWASAERAGCAYLRIETEDGTPIAPAAKLTVLTSDAVATLEQDIAAARAQADIVLVALHKGIVHTPARLAPYERGLSHAAIEAGADAVIGHHSHIVRGIEFYRGKPIFHGLGNGCVVTRALSPAQDHPARAQWAERRKAMFGFEPDPAYTLAPFHPEAVNAFLGTLEIGADGSTAAGIIPVHVEAPGRPVLASGARAAEIRAYVEKITIEAGLPPIRIAPDGRIMEALP</sequence>
<keyword evidence="4" id="KW-1185">Reference proteome</keyword>
<dbReference type="Gene3D" id="3.60.21.10">
    <property type="match status" value="1"/>
</dbReference>
<dbReference type="EMBL" id="AP018664">
    <property type="protein sequence ID" value="BBD99447.1"/>
    <property type="molecule type" value="Genomic_DNA"/>
</dbReference>
<name>A0A494WA05_9SPHN</name>
<dbReference type="PANTHER" id="PTHR33393">
    <property type="entry name" value="POLYGLUTAMINE SYNTHESIS ACCESSORY PROTEIN RV0574C-RELATED"/>
    <property type="match status" value="1"/>
</dbReference>
<feature type="domain" description="Capsule synthesis protein CapA" evidence="2">
    <location>
        <begin position="7"/>
        <end position="260"/>
    </location>
</feature>
<dbReference type="RefSeq" id="WP_197724642.1">
    <property type="nucleotide sequence ID" value="NZ_AP018664.1"/>
</dbReference>
<evidence type="ECO:0000259" key="2">
    <source>
        <dbReference type="SMART" id="SM00854"/>
    </source>
</evidence>
<dbReference type="AlphaFoldDB" id="A0A494WA05"/>
<organism evidence="3 4">
    <name type="scientific">Sphingobium amiense</name>
    <dbReference type="NCBI Taxonomy" id="135719"/>
    <lineage>
        <taxon>Bacteria</taxon>
        <taxon>Pseudomonadati</taxon>
        <taxon>Pseudomonadota</taxon>
        <taxon>Alphaproteobacteria</taxon>
        <taxon>Sphingomonadales</taxon>
        <taxon>Sphingomonadaceae</taxon>
        <taxon>Sphingobium</taxon>
    </lineage>
</organism>
<comment type="similarity">
    <text evidence="1">Belongs to the CapA family.</text>
</comment>
<dbReference type="SUPFAM" id="SSF56300">
    <property type="entry name" value="Metallo-dependent phosphatases"/>
    <property type="match status" value="1"/>
</dbReference>
<dbReference type="SMART" id="SM00854">
    <property type="entry name" value="PGA_cap"/>
    <property type="match status" value="1"/>
</dbReference>
<protein>
    <submittedName>
        <fullName evidence="3">Capsule biosynthesis protein</fullName>
    </submittedName>
</protein>
<dbReference type="CDD" id="cd07381">
    <property type="entry name" value="MPP_CapA"/>
    <property type="match status" value="1"/>
</dbReference>
<accession>A0A494WA05</accession>
<gene>
    <name evidence="3" type="ORF">SAMIE_1029480</name>
</gene>
<dbReference type="KEGG" id="sami:SAMIE_1029480"/>
<reference evidence="3 4" key="1">
    <citation type="submission" date="2018-05" db="EMBL/GenBank/DDBJ databases">
        <title>Complete Genome Sequence of the Nonylphenol-Degrading Bacterium Sphingobium amiense DSM 16289T.</title>
        <authorList>
            <person name="Ootsuka M."/>
            <person name="Nishizawa T."/>
            <person name="Ohta H."/>
        </authorList>
    </citation>
    <scope>NUCLEOTIDE SEQUENCE [LARGE SCALE GENOMIC DNA]</scope>
    <source>
        <strain evidence="3 4">DSM 16289</strain>
    </source>
</reference>
<dbReference type="InterPro" id="IPR052169">
    <property type="entry name" value="CW_Biosynth-Accessory"/>
</dbReference>
<dbReference type="InterPro" id="IPR019079">
    <property type="entry name" value="Capsule_synth_CapA"/>
</dbReference>
<dbReference type="Proteomes" id="UP000279959">
    <property type="component" value="Chromosome"/>
</dbReference>
<dbReference type="Pfam" id="PF09587">
    <property type="entry name" value="PGA_cap"/>
    <property type="match status" value="1"/>
</dbReference>
<evidence type="ECO:0000313" key="4">
    <source>
        <dbReference type="Proteomes" id="UP000279959"/>
    </source>
</evidence>
<evidence type="ECO:0000313" key="3">
    <source>
        <dbReference type="EMBL" id="BBD99447.1"/>
    </source>
</evidence>
<dbReference type="PANTHER" id="PTHR33393:SF11">
    <property type="entry name" value="POLYGLUTAMINE SYNTHESIS ACCESSORY PROTEIN RV0574C-RELATED"/>
    <property type="match status" value="1"/>
</dbReference>